<evidence type="ECO:0000256" key="5">
    <source>
        <dbReference type="SAM" id="Phobius"/>
    </source>
</evidence>
<dbReference type="RefSeq" id="WP_006802707.1">
    <property type="nucleotide sequence ID" value="NZ_CABKOI010000020.1"/>
</dbReference>
<feature type="transmembrane region" description="Helical" evidence="5">
    <location>
        <begin position="96"/>
        <end position="114"/>
    </location>
</feature>
<dbReference type="Gene3D" id="1.10.3730.20">
    <property type="match status" value="1"/>
</dbReference>
<feature type="transmembrane region" description="Helical" evidence="5">
    <location>
        <begin position="270"/>
        <end position="288"/>
    </location>
</feature>
<comment type="caution">
    <text evidence="7">The sequence shown here is derived from an EMBL/GenBank/DDBJ whole genome shotgun (WGS) entry which is preliminary data.</text>
</comment>
<gene>
    <name evidence="7" type="ORF">BCM31_06850</name>
</gene>
<keyword evidence="4 5" id="KW-0472">Membrane</keyword>
<feature type="domain" description="EamA" evidence="6">
    <location>
        <begin position="7"/>
        <end position="136"/>
    </location>
</feature>
<evidence type="ECO:0000256" key="4">
    <source>
        <dbReference type="ARBA" id="ARBA00023136"/>
    </source>
</evidence>
<evidence type="ECO:0000256" key="2">
    <source>
        <dbReference type="ARBA" id="ARBA00022692"/>
    </source>
</evidence>
<evidence type="ECO:0000256" key="1">
    <source>
        <dbReference type="ARBA" id="ARBA00004141"/>
    </source>
</evidence>
<protein>
    <recommendedName>
        <fullName evidence="6">EamA domain-containing protein</fullName>
    </recommendedName>
</protein>
<feature type="transmembrane region" description="Helical" evidence="5">
    <location>
        <begin position="38"/>
        <end position="55"/>
    </location>
</feature>
<evidence type="ECO:0000259" key="6">
    <source>
        <dbReference type="Pfam" id="PF00892"/>
    </source>
</evidence>
<dbReference type="GO" id="GO:0016020">
    <property type="term" value="C:membrane"/>
    <property type="evidence" value="ECO:0007669"/>
    <property type="project" value="UniProtKB-SubCell"/>
</dbReference>
<comment type="subcellular location">
    <subcellularLocation>
        <location evidence="1">Membrane</location>
        <topology evidence="1">Multi-pass membrane protein</topology>
    </subcellularLocation>
</comment>
<feature type="transmembrane region" description="Helical" evidence="5">
    <location>
        <begin position="67"/>
        <end position="84"/>
    </location>
</feature>
<dbReference type="AlphaFoldDB" id="A0A2N3PJL2"/>
<dbReference type="Pfam" id="PF00892">
    <property type="entry name" value="EamA"/>
    <property type="match status" value="1"/>
</dbReference>
<dbReference type="PANTHER" id="PTHR22911">
    <property type="entry name" value="ACYL-MALONYL CONDENSING ENZYME-RELATED"/>
    <property type="match status" value="1"/>
</dbReference>
<reference evidence="7 8" key="1">
    <citation type="submission" date="2016-07" db="EMBL/GenBank/DDBJ databases">
        <title>Detection of Helicobacter winghamensis from caecal content of red fox (Vulpes vulpes).</title>
        <authorList>
            <person name="Zanoni R.G."/>
            <person name="Florio D."/>
            <person name="Caffara M."/>
            <person name="Renzi M."/>
            <person name="Parisi A."/>
            <person name="Pasquali F."/>
            <person name="Manfreda G."/>
        </authorList>
    </citation>
    <scope>NUCLEOTIDE SEQUENCE [LARGE SCALE GENOMIC DNA]</scope>
    <source>
        <strain evidence="7 8">295_13</strain>
    </source>
</reference>
<dbReference type="EMBL" id="MBPK01000022">
    <property type="protein sequence ID" value="PKT81381.1"/>
    <property type="molecule type" value="Genomic_DNA"/>
</dbReference>
<proteinExistence type="predicted"/>
<keyword evidence="3 5" id="KW-1133">Transmembrane helix</keyword>
<feature type="transmembrane region" description="Helical" evidence="5">
    <location>
        <begin position="121"/>
        <end position="137"/>
    </location>
</feature>
<keyword evidence="8" id="KW-1185">Reference proteome</keyword>
<evidence type="ECO:0000313" key="7">
    <source>
        <dbReference type="EMBL" id="PKT81381.1"/>
    </source>
</evidence>
<dbReference type="GeneID" id="97290263"/>
<feature type="transmembrane region" description="Helical" evidence="5">
    <location>
        <begin position="143"/>
        <end position="164"/>
    </location>
</feature>
<dbReference type="InterPro" id="IPR037185">
    <property type="entry name" value="EmrE-like"/>
</dbReference>
<dbReference type="STRING" id="556267.HWAG_01011"/>
<sequence length="292" mass="31398">MDSNKQAILAILFAAVLFTAMGMFVKILTPNLPAMEVVFARNLFGLVWILGALLLKPPKQIGGKPFVLALRGFAGGSAMLANFYNMSVMPLGTAYAFSYTSPIFLALFSVLFIHDKVSLKTWIAILLGFSGILLISNPKGTDLTFFGICIGLYSGIGAALAYLSITKLAKLYDTRIIILSLMLAGSFLPLLTQITPNTNNSIAIFEPFVMPNFKEFLLILALGFVSTYAQVYLTKAYTIGNPPVIGAISYSTILFATLAGIILGDKIPNTLVILGMLLIICGGILAVLHKRA</sequence>
<feature type="transmembrane region" description="Helical" evidence="5">
    <location>
        <begin position="216"/>
        <end position="233"/>
    </location>
</feature>
<keyword evidence="2 5" id="KW-0812">Transmembrane</keyword>
<dbReference type="PANTHER" id="PTHR22911:SF6">
    <property type="entry name" value="SOLUTE CARRIER FAMILY 35 MEMBER G1"/>
    <property type="match status" value="1"/>
</dbReference>
<evidence type="ECO:0000256" key="3">
    <source>
        <dbReference type="ARBA" id="ARBA00022989"/>
    </source>
</evidence>
<organism evidence="7 8">
    <name type="scientific">Helicobacter winghamensis</name>
    <dbReference type="NCBI Taxonomy" id="157268"/>
    <lineage>
        <taxon>Bacteria</taxon>
        <taxon>Pseudomonadati</taxon>
        <taxon>Campylobacterota</taxon>
        <taxon>Epsilonproteobacteria</taxon>
        <taxon>Campylobacterales</taxon>
        <taxon>Helicobacteraceae</taxon>
        <taxon>Helicobacter</taxon>
    </lineage>
</organism>
<dbReference type="Proteomes" id="UP000233350">
    <property type="component" value="Unassembled WGS sequence"/>
</dbReference>
<dbReference type="InterPro" id="IPR000620">
    <property type="entry name" value="EamA_dom"/>
</dbReference>
<feature type="transmembrane region" description="Helical" evidence="5">
    <location>
        <begin position="176"/>
        <end position="196"/>
    </location>
</feature>
<feature type="transmembrane region" description="Helical" evidence="5">
    <location>
        <begin position="245"/>
        <end position="264"/>
    </location>
</feature>
<name>A0A2N3PJL2_9HELI</name>
<accession>A0A2N3PJL2</accession>
<dbReference type="SUPFAM" id="SSF103481">
    <property type="entry name" value="Multidrug resistance efflux transporter EmrE"/>
    <property type="match status" value="2"/>
</dbReference>
<evidence type="ECO:0000313" key="8">
    <source>
        <dbReference type="Proteomes" id="UP000233350"/>
    </source>
</evidence>